<comment type="caution">
    <text evidence="1">The sequence shown here is derived from an EMBL/GenBank/DDBJ whole genome shotgun (WGS) entry which is preliminary data.</text>
</comment>
<accession>A0AAI8Z5I6</accession>
<proteinExistence type="predicted"/>
<evidence type="ECO:0000313" key="1">
    <source>
        <dbReference type="EMBL" id="CAK4032756.1"/>
    </source>
</evidence>
<keyword evidence="2" id="KW-1185">Reference proteome</keyword>
<dbReference type="Proteomes" id="UP001296104">
    <property type="component" value="Unassembled WGS sequence"/>
</dbReference>
<name>A0AAI8Z5I6_9PEZI</name>
<protein>
    <submittedName>
        <fullName evidence="1">Uncharacterized protein</fullName>
    </submittedName>
</protein>
<dbReference type="AlphaFoldDB" id="A0AAI8Z5I6"/>
<evidence type="ECO:0000313" key="2">
    <source>
        <dbReference type="Proteomes" id="UP001296104"/>
    </source>
</evidence>
<gene>
    <name evidence="1" type="ORF">LECACI_7A007914</name>
</gene>
<dbReference type="EMBL" id="CAVMBE010000069">
    <property type="protein sequence ID" value="CAK4032756.1"/>
    <property type="molecule type" value="Genomic_DNA"/>
</dbReference>
<organism evidence="1 2">
    <name type="scientific">Lecanosticta acicola</name>
    <dbReference type="NCBI Taxonomy" id="111012"/>
    <lineage>
        <taxon>Eukaryota</taxon>
        <taxon>Fungi</taxon>
        <taxon>Dikarya</taxon>
        <taxon>Ascomycota</taxon>
        <taxon>Pezizomycotina</taxon>
        <taxon>Dothideomycetes</taxon>
        <taxon>Dothideomycetidae</taxon>
        <taxon>Mycosphaerellales</taxon>
        <taxon>Mycosphaerellaceae</taxon>
        <taxon>Lecanosticta</taxon>
    </lineage>
</organism>
<reference evidence="1" key="1">
    <citation type="submission" date="2023-11" db="EMBL/GenBank/DDBJ databases">
        <authorList>
            <person name="Alioto T."/>
            <person name="Alioto T."/>
            <person name="Gomez Garrido J."/>
        </authorList>
    </citation>
    <scope>NUCLEOTIDE SEQUENCE</scope>
</reference>
<sequence>MAHTISDRWLWLGFGIFFLAALKGVQYAISDIIRLTELKPQASLDDDGDKDPEDTISLTTLGTLATSPNPSIATAAKSIIIRRFAGLPNATEILETDLHSKNDVVRRRARQAVAYLDEWDEDIAPDQFDVEELPPASGGYIRQEEMREVGRLRRQIQLLEGSGMSQDDVDLAMEGIMSRLEELGFSDVSQLGLASPIVGLNADAEARRNRREAIVLHEGAGRIEEDDIIQPVRDR</sequence>